<feature type="region of interest" description="Disordered" evidence="1">
    <location>
        <begin position="243"/>
        <end position="262"/>
    </location>
</feature>
<sequence length="348" mass="40904">MSEAVSVHLDIPLSSFPSYISYNDLDRGYGIEENDEHSARWNYVKSWFPNYPSIYSISEKLLKCFYYVSYMKASKYSYSERWNYLYYWMGDKILAKLDDTTSFYEVMRMYDFVRKITDSKSKNIYADVHISKEDFKNLKKIYDYSQDYPTILNKIRVNNNKCSKSYKDYIQEHSDLYNQLKQKCSSEQEPCYPIFNYIKENSSHIDLSKLECTESESVVTSHAEGRDGLSQTSLLPDGGEKMLREEDSFSESPSQFMDGSYVNPSSSPSTSYTSFAITFSLLGGLFFFLVLYKFTPLGSWLRFHFPRKKNIQSEMYEEDPISEFSKNLYEDEHTSSHTNRRQIGYNPL</sequence>
<dbReference type="AlphaFoldDB" id="A0A1D3JD42"/>
<evidence type="ECO:0000313" key="3">
    <source>
        <dbReference type="EMBL" id="SBT83626.1"/>
    </source>
</evidence>
<name>A0A1D3JD42_PLAOA</name>
<organism evidence="3 4">
    <name type="scientific">Plasmodium ovale</name>
    <name type="common">malaria parasite P. ovale</name>
    <dbReference type="NCBI Taxonomy" id="36330"/>
    <lineage>
        <taxon>Eukaryota</taxon>
        <taxon>Sar</taxon>
        <taxon>Alveolata</taxon>
        <taxon>Apicomplexa</taxon>
        <taxon>Aconoidasida</taxon>
        <taxon>Haemosporida</taxon>
        <taxon>Plasmodiidae</taxon>
        <taxon>Plasmodium</taxon>
        <taxon>Plasmodium (Plasmodium)</taxon>
    </lineage>
</organism>
<dbReference type="OrthoDB" id="383226at2759"/>
<dbReference type="VEuPathDB" id="PlasmoDB:POWCR01_000172200"/>
<evidence type="ECO:0000313" key="4">
    <source>
        <dbReference type="Proteomes" id="UP000242942"/>
    </source>
</evidence>
<dbReference type="VEuPathDB" id="PlasmoDB:PocGH01_00135900"/>
<protein>
    <submittedName>
        <fullName evidence="3">PIR protein</fullName>
    </submittedName>
</protein>
<accession>A0A1D3JD42</accession>
<dbReference type="Pfam" id="PF05795">
    <property type="entry name" value="Plasmodium_Vir"/>
    <property type="match status" value="1"/>
</dbReference>
<keyword evidence="2" id="KW-0472">Membrane</keyword>
<proteinExistence type="predicted"/>
<evidence type="ECO:0000256" key="1">
    <source>
        <dbReference type="SAM" id="MobiDB-lite"/>
    </source>
</evidence>
<gene>
    <name evidence="3" type="primary">PocGH01_00135900</name>
    <name evidence="3" type="ORF">POCGH01_00135900</name>
</gene>
<dbReference type="Proteomes" id="UP000242942">
    <property type="component" value="Unassembled WGS sequence"/>
</dbReference>
<feature type="transmembrane region" description="Helical" evidence="2">
    <location>
        <begin position="272"/>
        <end position="292"/>
    </location>
</feature>
<dbReference type="InterPro" id="IPR008780">
    <property type="entry name" value="Plasmodium_Vir"/>
</dbReference>
<keyword evidence="2" id="KW-0812">Transmembrane</keyword>
<dbReference type="EMBL" id="FLRI01000159">
    <property type="protein sequence ID" value="SBT83626.1"/>
    <property type="molecule type" value="Genomic_DNA"/>
</dbReference>
<evidence type="ECO:0000256" key="2">
    <source>
        <dbReference type="SAM" id="Phobius"/>
    </source>
</evidence>
<keyword evidence="4" id="KW-1185">Reference proteome</keyword>
<keyword evidence="2" id="KW-1133">Transmembrane helix</keyword>
<reference evidence="3 4" key="1">
    <citation type="submission" date="2016-06" db="EMBL/GenBank/DDBJ databases">
        <authorList>
            <consortium name="Pathogen Informatics"/>
        </authorList>
    </citation>
    <scope>NUCLEOTIDE SEQUENCE [LARGE SCALE GENOMIC DNA]</scope>
    <source>
        <strain evidence="3">PocGH01</strain>
    </source>
</reference>